<proteinExistence type="predicted"/>
<reference evidence="2" key="1">
    <citation type="submission" date="2024-05" db="EMBL/GenBank/DDBJ databases">
        <title>Transcriptome analysis of the degradation process of organic nitrogen by two heterotrophic nitrifying and aerobic denitrifying bacteria, Achromobacter sp. HNDS-1 and Enterobacter sp. HNDS-6.</title>
        <authorList>
            <person name="Huang Y."/>
        </authorList>
    </citation>
    <scope>NUCLEOTIDE SEQUENCE</scope>
    <source>
        <strain evidence="2">HNDS-1</strain>
    </source>
</reference>
<dbReference type="Gene3D" id="2.60.40.1090">
    <property type="entry name" value="Fimbrial-type adhesion domain"/>
    <property type="match status" value="1"/>
</dbReference>
<dbReference type="EMBL" id="CP157584">
    <property type="protein sequence ID" value="XBO99079.1"/>
    <property type="molecule type" value="Genomic_DNA"/>
</dbReference>
<gene>
    <name evidence="2" type="ORF">ABFG95_00985</name>
</gene>
<dbReference type="GO" id="GO:0009289">
    <property type="term" value="C:pilus"/>
    <property type="evidence" value="ECO:0007669"/>
    <property type="project" value="InterPro"/>
</dbReference>
<dbReference type="AlphaFoldDB" id="A0AAU7LB12"/>
<evidence type="ECO:0008006" key="3">
    <source>
        <dbReference type="Google" id="ProtNLM"/>
    </source>
</evidence>
<sequence>MIKRKTGAFRRWRAALTAAWAVAGLLGAASHALGAALTSGCQPGPVFDTSRPSGSVPLLAAFAPLEIHLDKNTPVGQVVYENKLPIIPWTCITSIPRNQPYLGGGGKMASMVALLRQAGLKLVLQINSYPEWTPTGSTDDHLTFSDVTYAPQSPTNPTLTASGKMSGTLKLVMVTPPTKPTRVFIPASPDLVVVGSGVSILNVISIGSDNSTSVALVPKCIAKILTPGSIDLGRAYSVDRMPLPPTVPFTIHAEFDETCDGGFRLVDLGSLTVPLQLRFQPEGNAALTTDAQHILLNNTDGTPNGLALTIKESGVFPIKFNAWQDSRHPSLTTSNHPLPLNYSAQLTRSGAPMVPGEFSQKITIQVTFR</sequence>
<dbReference type="SUPFAM" id="SSF49401">
    <property type="entry name" value="Bacterial adhesins"/>
    <property type="match status" value="1"/>
</dbReference>
<feature type="chain" id="PRO_5043436879" description="Fimbrial protein" evidence="1">
    <location>
        <begin position="35"/>
        <end position="369"/>
    </location>
</feature>
<evidence type="ECO:0000256" key="1">
    <source>
        <dbReference type="SAM" id="SignalP"/>
    </source>
</evidence>
<dbReference type="KEGG" id="achh:ABFG95_00985"/>
<feature type="signal peptide" evidence="1">
    <location>
        <begin position="1"/>
        <end position="34"/>
    </location>
</feature>
<dbReference type="InterPro" id="IPR008966">
    <property type="entry name" value="Adhesion_dom_sf"/>
</dbReference>
<organism evidence="2">
    <name type="scientific">Achromobacter sp. HNDS-1</name>
    <dbReference type="NCBI Taxonomy" id="3151598"/>
    <lineage>
        <taxon>Bacteria</taxon>
        <taxon>Pseudomonadati</taxon>
        <taxon>Pseudomonadota</taxon>
        <taxon>Betaproteobacteria</taxon>
        <taxon>Burkholderiales</taxon>
        <taxon>Alcaligenaceae</taxon>
        <taxon>Achromobacter</taxon>
    </lineage>
</organism>
<dbReference type="GO" id="GO:0007155">
    <property type="term" value="P:cell adhesion"/>
    <property type="evidence" value="ECO:0007669"/>
    <property type="project" value="InterPro"/>
</dbReference>
<dbReference type="InterPro" id="IPR036937">
    <property type="entry name" value="Adhesion_dom_fimbrial_sf"/>
</dbReference>
<accession>A0AAU7LB12</accession>
<name>A0AAU7LB12_9BURK</name>
<dbReference type="RefSeq" id="WP_348995299.1">
    <property type="nucleotide sequence ID" value="NZ_CP157584.1"/>
</dbReference>
<keyword evidence="1" id="KW-0732">Signal</keyword>
<evidence type="ECO:0000313" key="2">
    <source>
        <dbReference type="EMBL" id="XBO99079.1"/>
    </source>
</evidence>
<protein>
    <recommendedName>
        <fullName evidence="3">Fimbrial protein</fullName>
    </recommendedName>
</protein>